<evidence type="ECO:0000256" key="1">
    <source>
        <dbReference type="SAM" id="MobiDB-lite"/>
    </source>
</evidence>
<feature type="compositionally biased region" description="Basic residues" evidence="1">
    <location>
        <begin position="1"/>
        <end position="13"/>
    </location>
</feature>
<dbReference type="EMBL" id="AEYI02001793">
    <property type="protein sequence ID" value="KFG33040.1"/>
    <property type="molecule type" value="Genomic_DNA"/>
</dbReference>
<dbReference type="PANTHER" id="PTHR13371:SF0">
    <property type="entry name" value="CENTROSOMAL PROTEIN OF 104 KDA"/>
    <property type="match status" value="1"/>
</dbReference>
<dbReference type="VEuPathDB" id="ToxoDB:TGP89_289216"/>
<feature type="compositionally biased region" description="Basic and acidic residues" evidence="1">
    <location>
        <begin position="88"/>
        <end position="108"/>
    </location>
</feature>
<dbReference type="SUPFAM" id="SSF49785">
    <property type="entry name" value="Galactose-binding domain-like"/>
    <property type="match status" value="1"/>
</dbReference>
<feature type="region of interest" description="Disordered" evidence="1">
    <location>
        <begin position="84"/>
        <end position="230"/>
    </location>
</feature>
<dbReference type="InterPro" id="IPR008979">
    <property type="entry name" value="Galactose-bd-like_sf"/>
</dbReference>
<feature type="region of interest" description="Disordered" evidence="1">
    <location>
        <begin position="315"/>
        <end position="336"/>
    </location>
</feature>
<dbReference type="Proteomes" id="UP000028828">
    <property type="component" value="Unassembled WGS sequence"/>
</dbReference>
<feature type="compositionally biased region" description="Basic and acidic residues" evidence="1">
    <location>
        <begin position="129"/>
        <end position="141"/>
    </location>
</feature>
<dbReference type="AlphaFoldDB" id="A0A086JLM2"/>
<evidence type="ECO:0000313" key="4">
    <source>
        <dbReference type="Proteomes" id="UP000028828"/>
    </source>
</evidence>
<feature type="region of interest" description="Disordered" evidence="1">
    <location>
        <begin position="1"/>
        <end position="67"/>
    </location>
</feature>
<evidence type="ECO:0000259" key="2">
    <source>
        <dbReference type="Pfam" id="PF21038"/>
    </source>
</evidence>
<feature type="compositionally biased region" description="Low complexity" evidence="1">
    <location>
        <begin position="53"/>
        <end position="62"/>
    </location>
</feature>
<dbReference type="InterPro" id="IPR048739">
    <property type="entry name" value="CEP104_N"/>
</dbReference>
<feature type="compositionally biased region" description="Basic and acidic residues" evidence="1">
    <location>
        <begin position="157"/>
        <end position="229"/>
    </location>
</feature>
<comment type="caution">
    <text evidence="3">The sequence shown here is derived from an EMBL/GenBank/DDBJ whole genome shotgun (WGS) entry which is preliminary data.</text>
</comment>
<dbReference type="GO" id="GO:0005929">
    <property type="term" value="C:cilium"/>
    <property type="evidence" value="ECO:0007669"/>
    <property type="project" value="TreeGrafter"/>
</dbReference>
<dbReference type="Pfam" id="PF21038">
    <property type="entry name" value="CEP104_N"/>
    <property type="match status" value="1"/>
</dbReference>
<dbReference type="InterPro" id="IPR052607">
    <property type="entry name" value="CEP104-like"/>
</dbReference>
<feature type="domain" description="Centrosomal protein CEP104 N-terminal" evidence="2">
    <location>
        <begin position="266"/>
        <end position="418"/>
    </location>
</feature>
<reference evidence="3 4" key="1">
    <citation type="submission" date="2014-03" db="EMBL/GenBank/DDBJ databases">
        <authorList>
            <person name="Sibley D."/>
            <person name="Venepally P."/>
            <person name="Karamycheva S."/>
            <person name="Hadjithomas M."/>
            <person name="Khan A."/>
            <person name="Brunk B."/>
            <person name="Roos D."/>
            <person name="Caler E."/>
            <person name="Lorenzi H."/>
        </authorList>
    </citation>
    <scope>NUCLEOTIDE SEQUENCE [LARGE SCALE GENOMIC DNA]</scope>
    <source>
        <strain evidence="4">p89</strain>
    </source>
</reference>
<proteinExistence type="predicted"/>
<gene>
    <name evidence="3" type="ORF">TGP89_289216</name>
</gene>
<feature type="compositionally biased region" description="Low complexity" evidence="1">
    <location>
        <begin position="316"/>
        <end position="336"/>
    </location>
</feature>
<accession>A0A086JLM2</accession>
<evidence type="ECO:0000313" key="3">
    <source>
        <dbReference type="EMBL" id="KFG33040.1"/>
    </source>
</evidence>
<name>A0A086JLM2_TOXGO</name>
<organism evidence="3 4">
    <name type="scientific">Toxoplasma gondii p89</name>
    <dbReference type="NCBI Taxonomy" id="943119"/>
    <lineage>
        <taxon>Eukaryota</taxon>
        <taxon>Sar</taxon>
        <taxon>Alveolata</taxon>
        <taxon>Apicomplexa</taxon>
        <taxon>Conoidasida</taxon>
        <taxon>Coccidia</taxon>
        <taxon>Eucoccidiorida</taxon>
        <taxon>Eimeriorina</taxon>
        <taxon>Sarcocystidae</taxon>
        <taxon>Toxoplasma</taxon>
    </lineage>
</organism>
<protein>
    <recommendedName>
        <fullName evidence="2">Centrosomal protein CEP104 N-terminal domain-containing protein</fullName>
    </recommendedName>
</protein>
<dbReference type="PANTHER" id="PTHR13371">
    <property type="entry name" value="GLYCINE-, GLUTAMATE-, THIENYLCYCLOHEXYLPIPERIDINE-BINDING PROTEIN"/>
    <property type="match status" value="1"/>
</dbReference>
<sequence length="419" mass="47425">MVFRKKPRKKREKSRSSSSPSQSREREDGDEIISGQDASGDAPESPPEPQAAPEPLSLASAADQPTEFQSRLLEQLVLLRQQISSQQEEMRKQQQHQREWEKAQEERLAGVWTAQTTRRPERIEDEEASRDGARKDGKQPGEEAAQGKQEATETTGDEIKQGEERREQGRKEEEKRSEREENLVAKVKMLEDQLKAMQEKERDRRDEETRKQSETGEKSDEAEKREHGQEQLLTRLQFSIAYCSSFEHPYTPEMLVPDKARSVGKGWRSAPRCTYPQEIGLALEKPAQIKFLQLLSHESKIPRKVELWVSPTDIRSLPSSSASASPSTASSSSASSASSFSTSAALREAYQRASFTRLGYLRFSGNAVSRYRARELKSVNLPHFTECFFIKLVFVGPHCTPEVNPSFQVSLIAVNCLGR</sequence>